<gene>
    <name evidence="2" type="ORF">DBV15_05178</name>
</gene>
<feature type="region of interest" description="Disordered" evidence="1">
    <location>
        <begin position="13"/>
        <end position="42"/>
    </location>
</feature>
<keyword evidence="3" id="KW-1185">Reference proteome</keyword>
<organism evidence="2 3">
    <name type="scientific">Temnothorax longispinosus</name>
    <dbReference type="NCBI Taxonomy" id="300112"/>
    <lineage>
        <taxon>Eukaryota</taxon>
        <taxon>Metazoa</taxon>
        <taxon>Ecdysozoa</taxon>
        <taxon>Arthropoda</taxon>
        <taxon>Hexapoda</taxon>
        <taxon>Insecta</taxon>
        <taxon>Pterygota</taxon>
        <taxon>Neoptera</taxon>
        <taxon>Endopterygota</taxon>
        <taxon>Hymenoptera</taxon>
        <taxon>Apocrita</taxon>
        <taxon>Aculeata</taxon>
        <taxon>Formicoidea</taxon>
        <taxon>Formicidae</taxon>
        <taxon>Myrmicinae</taxon>
        <taxon>Temnothorax</taxon>
    </lineage>
</organism>
<name>A0A4S2KXC4_9HYME</name>
<feature type="compositionally biased region" description="Basic and acidic residues" evidence="1">
    <location>
        <begin position="32"/>
        <end position="41"/>
    </location>
</feature>
<dbReference type="EMBL" id="QBLH01001169">
    <property type="protein sequence ID" value="TGZ52848.1"/>
    <property type="molecule type" value="Genomic_DNA"/>
</dbReference>
<evidence type="ECO:0000313" key="2">
    <source>
        <dbReference type="EMBL" id="TGZ52848.1"/>
    </source>
</evidence>
<dbReference type="AlphaFoldDB" id="A0A4S2KXC4"/>
<protein>
    <submittedName>
        <fullName evidence="2">Uncharacterized protein</fullName>
    </submittedName>
</protein>
<reference evidence="2 3" key="1">
    <citation type="journal article" date="2019" name="Philos. Trans. R. Soc. Lond., B, Biol. Sci.">
        <title>Ant behaviour and brain gene expression of defending hosts depend on the ecological success of the intruding social parasite.</title>
        <authorList>
            <person name="Kaur R."/>
            <person name="Stoldt M."/>
            <person name="Jongepier E."/>
            <person name="Feldmeyer B."/>
            <person name="Menzel F."/>
            <person name="Bornberg-Bauer E."/>
            <person name="Foitzik S."/>
        </authorList>
    </citation>
    <scope>NUCLEOTIDE SEQUENCE [LARGE SCALE GENOMIC DNA]</scope>
    <source>
        <tissue evidence="2">Whole body</tissue>
    </source>
</reference>
<proteinExistence type="predicted"/>
<evidence type="ECO:0000313" key="3">
    <source>
        <dbReference type="Proteomes" id="UP000310200"/>
    </source>
</evidence>
<accession>A0A4S2KXC4</accession>
<dbReference type="Proteomes" id="UP000310200">
    <property type="component" value="Unassembled WGS sequence"/>
</dbReference>
<evidence type="ECO:0000256" key="1">
    <source>
        <dbReference type="SAM" id="MobiDB-lite"/>
    </source>
</evidence>
<comment type="caution">
    <text evidence="2">The sequence shown here is derived from an EMBL/GenBank/DDBJ whole genome shotgun (WGS) entry which is preliminary data.</text>
</comment>
<sequence>MIVKRVLYRSSATEKQVRKQQRSNHLVPPRSGRVDTRDRGENALCPTAAKARQTLVNVTERKYTPRAERVSSLPKLGSTTTRQTRVAKTRETTLASVPRYYTYTKGNESVKIICSIFHSEFQADRGKKRVTMPRSRAPQIESLAGFISVPVIGSLNALPQMRNKGPPLIELASLSETFNAHLDIPSDRNAAFSRGTSELSRPLIFSCHYLLPSSFSLLSL</sequence>